<dbReference type="EC" id="3.2.1.4" evidence="3"/>
<protein>
    <recommendedName>
        <fullName evidence="3">cellulase</fullName>
        <ecNumber evidence="3">3.2.1.4</ecNumber>
    </recommendedName>
</protein>
<evidence type="ECO:0000256" key="5">
    <source>
        <dbReference type="ARBA" id="ARBA00023001"/>
    </source>
</evidence>
<dbReference type="NCBIfam" id="NF008305">
    <property type="entry name" value="PRK11097.1"/>
    <property type="match status" value="1"/>
</dbReference>
<dbReference type="SUPFAM" id="SSF48208">
    <property type="entry name" value="Six-hairpin glycosidases"/>
    <property type="match status" value="1"/>
</dbReference>
<sequence length="372" mass="41361">MNAVGVLLKYSLSLLLLCAFGAAAGCDWPAWQRYKQDYISAGGRVIDPSTPNRITTSEGQSYGLFFALVAGDRPAFDRLLSWTEDNLAQGDLSARLPAWLWGENENKQWTVLDDNSASDSDLWIAYSLLEAGRLWDSRRYQTLGTLLLQRIAREEVADIPGLGPMLLPGKVGFVKDDGWRLNPSYLPPQLLARFAALRGPWQAMQQSNQRLWLETAPHGFSPDWVVWRKTQGWRADAAKPNVGSYDAIRVYLWAGMLADDDAHKAALVRRFQPMAQLTAQQGVPPEKTDTASGKTSGNGPVGFSAALLPLLAHQPEALAAQRQKIIDHPPGNDAYFSASLTLFGQGWDEQRYRFNRQGELQPSWDRQCATSE</sequence>
<evidence type="ECO:0000256" key="6">
    <source>
        <dbReference type="ARBA" id="ARBA00023295"/>
    </source>
</evidence>
<evidence type="ECO:0000256" key="9">
    <source>
        <dbReference type="SAM" id="SignalP"/>
    </source>
</evidence>
<dbReference type="PRINTS" id="PR00735">
    <property type="entry name" value="GLHYDRLASE8"/>
</dbReference>
<feature type="signal peptide" evidence="9">
    <location>
        <begin position="1"/>
        <end position="24"/>
    </location>
</feature>
<gene>
    <name evidence="10" type="primary">bcsZ</name>
    <name evidence="10" type="ORF">I5U13_13480</name>
</gene>
<dbReference type="EMBL" id="JADULK010000006">
    <property type="protein sequence ID" value="MBH1930665.1"/>
    <property type="molecule type" value="Genomic_DNA"/>
</dbReference>
<reference evidence="10 11" key="1">
    <citation type="submission" date="2020-11" db="EMBL/GenBank/DDBJ databases">
        <title>Enhanced detection system for hospital associated transmission using whole genome sequencing surveillance.</title>
        <authorList>
            <person name="Harrison L.H."/>
            <person name="Van Tyne D."/>
            <person name="Marsh J.W."/>
            <person name="Griffith M.P."/>
            <person name="Snyder D.J."/>
            <person name="Cooper V.S."/>
            <person name="Mustapha M."/>
        </authorList>
    </citation>
    <scope>NUCLEOTIDE SEQUENCE [LARGE SCALE GENOMIC DNA]</scope>
    <source>
        <strain evidence="10 11">SER00230</strain>
    </source>
</reference>
<evidence type="ECO:0000256" key="8">
    <source>
        <dbReference type="SAM" id="MobiDB-lite"/>
    </source>
</evidence>
<keyword evidence="7" id="KW-0624">Polysaccharide degradation</keyword>
<dbReference type="Proteomes" id="UP000624159">
    <property type="component" value="Unassembled WGS sequence"/>
</dbReference>
<evidence type="ECO:0000256" key="4">
    <source>
        <dbReference type="ARBA" id="ARBA00022801"/>
    </source>
</evidence>
<dbReference type="InterPro" id="IPR002037">
    <property type="entry name" value="Glyco_hydro_8"/>
</dbReference>
<dbReference type="Gene3D" id="1.50.10.10">
    <property type="match status" value="1"/>
</dbReference>
<evidence type="ECO:0000256" key="3">
    <source>
        <dbReference type="ARBA" id="ARBA00012601"/>
    </source>
</evidence>
<comment type="caution">
    <text evidence="10">The sequence shown here is derived from an EMBL/GenBank/DDBJ whole genome shotgun (WGS) entry which is preliminary data.</text>
</comment>
<comment type="similarity">
    <text evidence="2">Belongs to the glycosyl hydrolase 8 (cellulase D) family.</text>
</comment>
<keyword evidence="5" id="KW-0136">Cellulose degradation</keyword>
<dbReference type="Pfam" id="PF01270">
    <property type="entry name" value="Glyco_hydro_8"/>
    <property type="match status" value="1"/>
</dbReference>
<evidence type="ECO:0000256" key="2">
    <source>
        <dbReference type="ARBA" id="ARBA00009209"/>
    </source>
</evidence>
<name>A0ABS0MEX8_SERRU</name>
<evidence type="ECO:0000313" key="10">
    <source>
        <dbReference type="EMBL" id="MBH1930665.1"/>
    </source>
</evidence>
<evidence type="ECO:0000313" key="11">
    <source>
        <dbReference type="Proteomes" id="UP000624159"/>
    </source>
</evidence>
<keyword evidence="4 10" id="KW-0378">Hydrolase</keyword>
<proteinExistence type="inferred from homology"/>
<organism evidence="10 11">
    <name type="scientific">Serratia rubidaea</name>
    <name type="common">Serratia marinorubra</name>
    <dbReference type="NCBI Taxonomy" id="61652"/>
    <lineage>
        <taxon>Bacteria</taxon>
        <taxon>Pseudomonadati</taxon>
        <taxon>Pseudomonadota</taxon>
        <taxon>Gammaproteobacteria</taxon>
        <taxon>Enterobacterales</taxon>
        <taxon>Yersiniaceae</taxon>
        <taxon>Serratia</taxon>
    </lineage>
</organism>
<dbReference type="GO" id="GO:0008810">
    <property type="term" value="F:cellulase activity"/>
    <property type="evidence" value="ECO:0007669"/>
    <property type="project" value="UniProtKB-EC"/>
</dbReference>
<evidence type="ECO:0000256" key="7">
    <source>
        <dbReference type="ARBA" id="ARBA00023326"/>
    </source>
</evidence>
<comment type="catalytic activity">
    <reaction evidence="1">
        <text>Endohydrolysis of (1-&gt;4)-beta-D-glucosidic linkages in cellulose, lichenin and cereal beta-D-glucans.</text>
        <dbReference type="EC" id="3.2.1.4"/>
    </reaction>
</comment>
<feature type="chain" id="PRO_5045638553" description="cellulase" evidence="9">
    <location>
        <begin position="25"/>
        <end position="372"/>
    </location>
</feature>
<keyword evidence="7" id="KW-0119">Carbohydrate metabolism</keyword>
<dbReference type="InterPro" id="IPR008928">
    <property type="entry name" value="6-hairpin_glycosidase_sf"/>
</dbReference>
<accession>A0ABS0MEX8</accession>
<keyword evidence="9" id="KW-0732">Signal</keyword>
<keyword evidence="6 10" id="KW-0326">Glycosidase</keyword>
<dbReference type="InterPro" id="IPR012341">
    <property type="entry name" value="6hp_glycosidase-like_sf"/>
</dbReference>
<evidence type="ECO:0000256" key="1">
    <source>
        <dbReference type="ARBA" id="ARBA00000966"/>
    </source>
</evidence>
<feature type="region of interest" description="Disordered" evidence="8">
    <location>
        <begin position="278"/>
        <end position="298"/>
    </location>
</feature>
<keyword evidence="11" id="KW-1185">Reference proteome</keyword>